<dbReference type="AlphaFoldDB" id="A0A0F9FM52"/>
<name>A0A0F9FM52_9ZZZZ</name>
<comment type="caution">
    <text evidence="1">The sequence shown here is derived from an EMBL/GenBank/DDBJ whole genome shotgun (WGS) entry which is preliminary data.</text>
</comment>
<gene>
    <name evidence="1" type="ORF">LCGC14_2226180</name>
</gene>
<dbReference type="EMBL" id="LAZR01029854">
    <property type="protein sequence ID" value="KKL58355.1"/>
    <property type="molecule type" value="Genomic_DNA"/>
</dbReference>
<evidence type="ECO:0000313" key="1">
    <source>
        <dbReference type="EMBL" id="KKL58355.1"/>
    </source>
</evidence>
<protein>
    <submittedName>
        <fullName evidence="1">Uncharacterized protein</fullName>
    </submittedName>
</protein>
<accession>A0A0F9FM52</accession>
<sequence>MTNIPISVDDLAAGQEVYLQTGVGDVIGTVTEVGADEVFVMTGVGLFDLQRWDIHAAYLCKEEEGK</sequence>
<reference evidence="1" key="1">
    <citation type="journal article" date="2015" name="Nature">
        <title>Complex archaea that bridge the gap between prokaryotes and eukaryotes.</title>
        <authorList>
            <person name="Spang A."/>
            <person name="Saw J.H."/>
            <person name="Jorgensen S.L."/>
            <person name="Zaremba-Niedzwiedzka K."/>
            <person name="Martijn J."/>
            <person name="Lind A.E."/>
            <person name="van Eijk R."/>
            <person name="Schleper C."/>
            <person name="Guy L."/>
            <person name="Ettema T.J."/>
        </authorList>
    </citation>
    <scope>NUCLEOTIDE SEQUENCE</scope>
</reference>
<proteinExistence type="predicted"/>
<organism evidence="1">
    <name type="scientific">marine sediment metagenome</name>
    <dbReference type="NCBI Taxonomy" id="412755"/>
    <lineage>
        <taxon>unclassified sequences</taxon>
        <taxon>metagenomes</taxon>
        <taxon>ecological metagenomes</taxon>
    </lineage>
</organism>